<name>A0AAV4QG74_9ARAC</name>
<evidence type="ECO:0000313" key="1">
    <source>
        <dbReference type="EMBL" id="GIY07106.1"/>
    </source>
</evidence>
<accession>A0AAV4QG74</accession>
<protein>
    <submittedName>
        <fullName evidence="1">Uncharacterized protein</fullName>
    </submittedName>
</protein>
<sequence>MTLNRFWIPPNPCIHGCRVKAIKDWPQIIRNRKLMLPHYRIDCRHLHIGIDIMTSARPNDANLRIKHRIRIIIRQVKIASDAFPFPPDRVANPALEYNYHRSAHKCITGRIQCGSH</sequence>
<dbReference type="AlphaFoldDB" id="A0AAV4QG74"/>
<dbReference type="Proteomes" id="UP001054837">
    <property type="component" value="Unassembled WGS sequence"/>
</dbReference>
<gene>
    <name evidence="1" type="ORF">CDAR_101071</name>
</gene>
<keyword evidence="2" id="KW-1185">Reference proteome</keyword>
<reference evidence="1 2" key="1">
    <citation type="submission" date="2021-06" db="EMBL/GenBank/DDBJ databases">
        <title>Caerostris darwini draft genome.</title>
        <authorList>
            <person name="Kono N."/>
            <person name="Arakawa K."/>
        </authorList>
    </citation>
    <scope>NUCLEOTIDE SEQUENCE [LARGE SCALE GENOMIC DNA]</scope>
</reference>
<dbReference type="EMBL" id="BPLQ01004301">
    <property type="protein sequence ID" value="GIY07106.1"/>
    <property type="molecule type" value="Genomic_DNA"/>
</dbReference>
<organism evidence="1 2">
    <name type="scientific">Caerostris darwini</name>
    <dbReference type="NCBI Taxonomy" id="1538125"/>
    <lineage>
        <taxon>Eukaryota</taxon>
        <taxon>Metazoa</taxon>
        <taxon>Ecdysozoa</taxon>
        <taxon>Arthropoda</taxon>
        <taxon>Chelicerata</taxon>
        <taxon>Arachnida</taxon>
        <taxon>Araneae</taxon>
        <taxon>Araneomorphae</taxon>
        <taxon>Entelegynae</taxon>
        <taxon>Araneoidea</taxon>
        <taxon>Araneidae</taxon>
        <taxon>Caerostris</taxon>
    </lineage>
</organism>
<comment type="caution">
    <text evidence="1">The sequence shown here is derived from an EMBL/GenBank/DDBJ whole genome shotgun (WGS) entry which is preliminary data.</text>
</comment>
<evidence type="ECO:0000313" key="2">
    <source>
        <dbReference type="Proteomes" id="UP001054837"/>
    </source>
</evidence>
<proteinExistence type="predicted"/>